<keyword evidence="2" id="KW-0472">Membrane</keyword>
<dbReference type="Pfam" id="PF12836">
    <property type="entry name" value="HHH_3"/>
    <property type="match status" value="1"/>
</dbReference>
<keyword evidence="4" id="KW-0238">DNA-binding</keyword>
<keyword evidence="2" id="KW-0812">Transmembrane</keyword>
<organism evidence="4 5">
    <name type="scientific">Lactococcus taiwanensis</name>
    <dbReference type="NCBI Taxonomy" id="1151742"/>
    <lineage>
        <taxon>Bacteria</taxon>
        <taxon>Bacillati</taxon>
        <taxon>Bacillota</taxon>
        <taxon>Bacilli</taxon>
        <taxon>Lactobacillales</taxon>
        <taxon>Streptococcaceae</taxon>
        <taxon>Lactococcus</taxon>
    </lineage>
</organism>
<dbReference type="GO" id="GO:0015627">
    <property type="term" value="C:type II protein secretion system complex"/>
    <property type="evidence" value="ECO:0007669"/>
    <property type="project" value="TreeGrafter"/>
</dbReference>
<dbReference type="RefSeq" id="WP_205871841.1">
    <property type="nucleotide sequence ID" value="NZ_CP070872.1"/>
</dbReference>
<feature type="compositionally biased region" description="Polar residues" evidence="1">
    <location>
        <begin position="135"/>
        <end position="148"/>
    </location>
</feature>
<dbReference type="PANTHER" id="PTHR21180">
    <property type="entry name" value="ENDONUCLEASE/EXONUCLEASE/PHOSPHATASE FAMILY DOMAIN-CONTAINING PROTEIN 1"/>
    <property type="match status" value="1"/>
</dbReference>
<keyword evidence="5" id="KW-1185">Reference proteome</keyword>
<dbReference type="GO" id="GO:0015628">
    <property type="term" value="P:protein secretion by the type II secretion system"/>
    <property type="evidence" value="ECO:0007669"/>
    <property type="project" value="TreeGrafter"/>
</dbReference>
<dbReference type="GO" id="GO:0006281">
    <property type="term" value="P:DNA repair"/>
    <property type="evidence" value="ECO:0007669"/>
    <property type="project" value="InterPro"/>
</dbReference>
<dbReference type="GO" id="GO:0003677">
    <property type="term" value="F:DNA binding"/>
    <property type="evidence" value="ECO:0007669"/>
    <property type="project" value="UniProtKB-KW"/>
</dbReference>
<evidence type="ECO:0000259" key="3">
    <source>
        <dbReference type="SMART" id="SM00278"/>
    </source>
</evidence>
<name>A0AA45KFS6_9LACT</name>
<evidence type="ECO:0000313" key="5">
    <source>
        <dbReference type="Proteomes" id="UP000663608"/>
    </source>
</evidence>
<dbReference type="KEGG" id="lti:JW886_08360"/>
<sequence length="217" mass="23408">MEKIVEIIKENWKMMVLILVGVIAGGSGYVLTQPRTSDQPVAVTQLENQPTSSDTDQSVSKSENPISTSQIVVDLKGAVKYPKVYRIAADERVDDLIQLAGGFTADADQRRVNLAAKLKDEEVVYVSKKGENSPEGVTNTSDATDQPLTTSSAAKVNINTADLASLETLSGIGEKKAQDIIDYRTKNGNFQKLEDLGNVSGFGVKTLETLKDSICID</sequence>
<feature type="transmembrane region" description="Helical" evidence="2">
    <location>
        <begin position="12"/>
        <end position="31"/>
    </location>
</feature>
<feature type="domain" description="Helix-hairpin-helix DNA-binding motif class 1" evidence="3">
    <location>
        <begin position="164"/>
        <end position="183"/>
    </location>
</feature>
<dbReference type="EMBL" id="CP070872">
    <property type="protein sequence ID" value="QSE76464.1"/>
    <property type="molecule type" value="Genomic_DNA"/>
</dbReference>
<dbReference type="InterPro" id="IPR004509">
    <property type="entry name" value="Competence_ComEA_HhH"/>
</dbReference>
<dbReference type="PANTHER" id="PTHR21180:SF32">
    <property type="entry name" value="ENDONUCLEASE_EXONUCLEASE_PHOSPHATASE FAMILY DOMAIN-CONTAINING PROTEIN 1"/>
    <property type="match status" value="1"/>
</dbReference>
<keyword evidence="2" id="KW-1133">Transmembrane helix</keyword>
<feature type="region of interest" description="Disordered" evidence="1">
    <location>
        <begin position="129"/>
        <end position="148"/>
    </location>
</feature>
<dbReference type="AlphaFoldDB" id="A0AA45KFS6"/>
<evidence type="ECO:0000256" key="1">
    <source>
        <dbReference type="SAM" id="MobiDB-lite"/>
    </source>
</evidence>
<evidence type="ECO:0000256" key="2">
    <source>
        <dbReference type="SAM" id="Phobius"/>
    </source>
</evidence>
<dbReference type="Pfam" id="PF10531">
    <property type="entry name" value="SLBB"/>
    <property type="match status" value="1"/>
</dbReference>
<feature type="domain" description="Helix-hairpin-helix DNA-binding motif class 1" evidence="3">
    <location>
        <begin position="194"/>
        <end position="213"/>
    </location>
</feature>
<dbReference type="SMART" id="SM00278">
    <property type="entry name" value="HhH1"/>
    <property type="match status" value="2"/>
</dbReference>
<dbReference type="Gene3D" id="1.10.150.310">
    <property type="entry name" value="Tex RuvX-like domain-like"/>
    <property type="match status" value="1"/>
</dbReference>
<dbReference type="Proteomes" id="UP000663608">
    <property type="component" value="Chromosome"/>
</dbReference>
<accession>A0AA45KFS6</accession>
<protein>
    <submittedName>
        <fullName evidence="4">ComEA family DNA-binding protein</fullName>
    </submittedName>
</protein>
<dbReference type="NCBIfam" id="TIGR00426">
    <property type="entry name" value="competence protein ComEA helix-hairpin-helix repeat region"/>
    <property type="match status" value="1"/>
</dbReference>
<reference evidence="4 5" key="1">
    <citation type="submission" date="2021-02" db="EMBL/GenBank/DDBJ databases">
        <title>Complete genome sequence of Lactococcus lactis strain K_LL004.</title>
        <authorList>
            <person name="Kim H.B."/>
        </authorList>
    </citation>
    <scope>NUCLEOTIDE SEQUENCE [LARGE SCALE GENOMIC DNA]</scope>
    <source>
        <strain evidence="4 5">K_LL004</strain>
    </source>
</reference>
<dbReference type="InterPro" id="IPR051675">
    <property type="entry name" value="Endo/Exo/Phosphatase_dom_1"/>
</dbReference>
<dbReference type="Gene3D" id="3.10.560.10">
    <property type="entry name" value="Outer membrane lipoprotein wza domain like"/>
    <property type="match status" value="1"/>
</dbReference>
<dbReference type="InterPro" id="IPR019554">
    <property type="entry name" value="Soluble_ligand-bd"/>
</dbReference>
<gene>
    <name evidence="4" type="ORF">JW886_08360</name>
</gene>
<evidence type="ECO:0000313" key="4">
    <source>
        <dbReference type="EMBL" id="QSE76464.1"/>
    </source>
</evidence>
<proteinExistence type="predicted"/>
<dbReference type="InterPro" id="IPR003583">
    <property type="entry name" value="Hlx-hairpin-Hlx_DNA-bd_motif"/>
</dbReference>
<dbReference type="InterPro" id="IPR010994">
    <property type="entry name" value="RuvA_2-like"/>
</dbReference>
<dbReference type="SUPFAM" id="SSF47781">
    <property type="entry name" value="RuvA domain 2-like"/>
    <property type="match status" value="1"/>
</dbReference>